<feature type="chain" id="PRO_5035921046" description="Pathogenesis-related protein 1" evidence="8">
    <location>
        <begin position="25"/>
        <end position="399"/>
    </location>
</feature>
<feature type="disulfide bond" evidence="7">
    <location>
        <begin position="34"/>
        <end position="48"/>
    </location>
</feature>
<dbReference type="PROSITE" id="PS01010">
    <property type="entry name" value="CRISP_2"/>
    <property type="match status" value="1"/>
</dbReference>
<dbReference type="GO" id="GO:0004568">
    <property type="term" value="F:chitinase activity"/>
    <property type="evidence" value="ECO:0007669"/>
    <property type="project" value="InterPro"/>
</dbReference>
<feature type="domain" description="Chitin-binding type-1" evidence="9">
    <location>
        <begin position="24"/>
        <end position="59"/>
    </location>
</feature>
<keyword evidence="7" id="KW-0147">Chitin-binding</keyword>
<dbReference type="InterPro" id="IPR014044">
    <property type="entry name" value="CAP_dom"/>
</dbReference>
<keyword evidence="3 8" id="KW-0732">Signal</keyword>
<dbReference type="FunFam" id="3.40.33.10:FF:000006">
    <property type="entry name" value="Putative pathogenesis-related protein 1"/>
    <property type="match status" value="1"/>
</dbReference>
<evidence type="ECO:0000256" key="4">
    <source>
        <dbReference type="ARBA" id="ARBA00022821"/>
    </source>
</evidence>
<dbReference type="FunFam" id="3.30.20.10:FF:000001">
    <property type="entry name" value="Endochitinase (Chitinase)"/>
    <property type="match status" value="1"/>
</dbReference>
<keyword evidence="4" id="KW-0611">Plant defense</keyword>
<feature type="signal peptide" evidence="8">
    <location>
        <begin position="1"/>
        <end position="24"/>
    </location>
</feature>
<name>A0A8T2C2Q2_9BRAS</name>
<organism evidence="10 11">
    <name type="scientific">Arabidopsis thaliana x Arabidopsis arenosa</name>
    <dbReference type="NCBI Taxonomy" id="1240361"/>
    <lineage>
        <taxon>Eukaryota</taxon>
        <taxon>Viridiplantae</taxon>
        <taxon>Streptophyta</taxon>
        <taxon>Embryophyta</taxon>
        <taxon>Tracheophyta</taxon>
        <taxon>Spermatophyta</taxon>
        <taxon>Magnoliopsida</taxon>
        <taxon>eudicotyledons</taxon>
        <taxon>Gunneridae</taxon>
        <taxon>Pentapetalae</taxon>
        <taxon>rosids</taxon>
        <taxon>malvids</taxon>
        <taxon>Brassicales</taxon>
        <taxon>Brassicaceae</taxon>
        <taxon>Camelineae</taxon>
        <taxon>Arabidopsis</taxon>
    </lineage>
</organism>
<dbReference type="SMART" id="SM00270">
    <property type="entry name" value="ChtBD1"/>
    <property type="match status" value="1"/>
</dbReference>
<comment type="similarity">
    <text evidence="1">Belongs to the glycosyl hydrolase 19 family. Chitinase class I subfamily.</text>
</comment>
<dbReference type="InterPro" id="IPR001002">
    <property type="entry name" value="Chitin-bd_1"/>
</dbReference>
<dbReference type="GO" id="GO:0016998">
    <property type="term" value="P:cell wall macromolecule catabolic process"/>
    <property type="evidence" value="ECO:0007669"/>
    <property type="project" value="InterPro"/>
</dbReference>
<dbReference type="GO" id="GO:0008061">
    <property type="term" value="F:chitin binding"/>
    <property type="evidence" value="ECO:0007669"/>
    <property type="project" value="UniProtKB-UniRule"/>
</dbReference>
<dbReference type="PANTHER" id="PTHR22595">
    <property type="entry name" value="CHITINASE-RELATED"/>
    <property type="match status" value="1"/>
</dbReference>
<comment type="caution">
    <text evidence="7">Lacks conserved residue(s) required for the propagation of feature annotation.</text>
</comment>
<dbReference type="PANTHER" id="PTHR22595:SF161">
    <property type="entry name" value="GENOME ASSEMBLY, CHROMOSOME: A04"/>
    <property type="match status" value="1"/>
</dbReference>
<dbReference type="CDD" id="cd00325">
    <property type="entry name" value="chitinase_GH19"/>
    <property type="match status" value="1"/>
</dbReference>
<protein>
    <recommendedName>
        <fullName evidence="6">Pathogenesis-related protein 1</fullName>
    </recommendedName>
</protein>
<dbReference type="EMBL" id="JAEFBK010000006">
    <property type="protein sequence ID" value="KAG7593867.1"/>
    <property type="molecule type" value="Genomic_DNA"/>
</dbReference>
<dbReference type="PROSITE" id="PS00774">
    <property type="entry name" value="CHITINASE_19_2"/>
    <property type="match status" value="1"/>
</dbReference>
<keyword evidence="10" id="KW-0378">Hydrolase</keyword>
<dbReference type="PROSITE" id="PS01009">
    <property type="entry name" value="CRISP_1"/>
    <property type="match status" value="1"/>
</dbReference>
<dbReference type="CDD" id="cd00035">
    <property type="entry name" value="ChtBD1"/>
    <property type="match status" value="1"/>
</dbReference>
<evidence type="ECO:0000256" key="5">
    <source>
        <dbReference type="ARBA" id="ARBA00023157"/>
    </source>
</evidence>
<comment type="similarity">
    <text evidence="2">Belongs to the CRISP family.</text>
</comment>
<dbReference type="Proteomes" id="UP000694240">
    <property type="component" value="Chromosome 6"/>
</dbReference>
<evidence type="ECO:0000259" key="9">
    <source>
        <dbReference type="PROSITE" id="PS50941"/>
    </source>
</evidence>
<dbReference type="InterPro" id="IPR000726">
    <property type="entry name" value="Glyco_hydro_19_cat"/>
</dbReference>
<evidence type="ECO:0000256" key="7">
    <source>
        <dbReference type="PROSITE-ProRule" id="PRU00261"/>
    </source>
</evidence>
<proteinExistence type="inferred from homology"/>
<dbReference type="GO" id="GO:0098542">
    <property type="term" value="P:defense response to other organism"/>
    <property type="evidence" value="ECO:0007669"/>
    <property type="project" value="UniProtKB-ARBA"/>
</dbReference>
<evidence type="ECO:0000256" key="2">
    <source>
        <dbReference type="ARBA" id="ARBA00009923"/>
    </source>
</evidence>
<gene>
    <name evidence="10" type="ORF">ISN45_Aa01g026540</name>
</gene>
<dbReference type="PROSITE" id="PS50941">
    <property type="entry name" value="CHIT_BIND_I_2"/>
    <property type="match status" value="1"/>
</dbReference>
<dbReference type="InterPro" id="IPR018244">
    <property type="entry name" value="Allrgn_V5/Tpx1_CS"/>
</dbReference>
<feature type="disulfide bond" evidence="7">
    <location>
        <begin position="29"/>
        <end position="41"/>
    </location>
</feature>
<dbReference type="CDD" id="cd05381">
    <property type="entry name" value="CAP_PR-1"/>
    <property type="match status" value="1"/>
</dbReference>
<dbReference type="AlphaFoldDB" id="A0A8T2C2Q2"/>
<keyword evidence="11" id="KW-1185">Reference proteome</keyword>
<evidence type="ECO:0000313" key="10">
    <source>
        <dbReference type="EMBL" id="KAG7593867.1"/>
    </source>
</evidence>
<dbReference type="Pfam" id="PF00182">
    <property type="entry name" value="Glyco_hydro_19"/>
    <property type="match status" value="1"/>
</dbReference>
<dbReference type="GO" id="GO:0005576">
    <property type="term" value="C:extracellular region"/>
    <property type="evidence" value="ECO:0007669"/>
    <property type="project" value="InterPro"/>
</dbReference>
<evidence type="ECO:0000256" key="3">
    <source>
        <dbReference type="ARBA" id="ARBA00022729"/>
    </source>
</evidence>
<dbReference type="SMART" id="SM00198">
    <property type="entry name" value="SCP"/>
    <property type="match status" value="1"/>
</dbReference>
<accession>A0A8T2C2Q2</accession>
<keyword evidence="5 7" id="KW-1015">Disulfide bond</keyword>
<dbReference type="GO" id="GO:0006032">
    <property type="term" value="P:chitin catabolic process"/>
    <property type="evidence" value="ECO:0007669"/>
    <property type="project" value="InterPro"/>
</dbReference>
<reference evidence="10 11" key="1">
    <citation type="submission" date="2020-12" db="EMBL/GenBank/DDBJ databases">
        <title>Concerted genomic and epigenomic changes stabilize Arabidopsis allopolyploids.</title>
        <authorList>
            <person name="Chen Z."/>
        </authorList>
    </citation>
    <scope>NUCLEOTIDE SEQUENCE [LARGE SCALE GENOMIC DNA]</scope>
    <source>
        <strain evidence="10">Allo738</strain>
        <tissue evidence="10">Leaf</tissue>
    </source>
</reference>
<comment type="caution">
    <text evidence="10">The sequence shown here is derived from an EMBL/GenBank/DDBJ whole genome shotgun (WGS) entry which is preliminary data.</text>
</comment>
<evidence type="ECO:0000256" key="1">
    <source>
        <dbReference type="ARBA" id="ARBA00009373"/>
    </source>
</evidence>
<evidence type="ECO:0000313" key="11">
    <source>
        <dbReference type="Proteomes" id="UP000694240"/>
    </source>
</evidence>
<dbReference type="Pfam" id="PF00188">
    <property type="entry name" value="CAP"/>
    <property type="match status" value="1"/>
</dbReference>
<sequence length="399" mass="44390">MVLKIISSVFLLFIFGFYSKIVKSQYCGCSPILCCNKRGYCGSTDDYCGSGCKSGPCRKTREPVDRIVTQKFFDGIISQASNSCDGKRFYTRDSFLEAAITNYLDFNMSVTRLEIATMFAHFTYATQHFCYIDEVNGSSHDYCNETNRQYPCAPGKNYYGRGPIQLSWNYNYGLCGQSLRLDLLGHPELVVSNPTVAFRTSLWFWMKSVRPVMNQGFGATIKAINSLEWNGGNASAVTSRVEYYTNYCKQLGVDPGSPVVPSKAQGSPKDYVNAHNQARSEVGVGPMQWDEGLAAYAGNYVDQLKSDCRLVHSGGPYGENLAMSTGDLSAVTAVKLWVNEKANYNYATNSCNEVCGHYTQVVWRKSVRLGCAKVRCNNGGTIILCNYDPPGNYVKERPY</sequence>
<evidence type="ECO:0000256" key="8">
    <source>
        <dbReference type="SAM" id="SignalP"/>
    </source>
</evidence>
<evidence type="ECO:0000256" key="6">
    <source>
        <dbReference type="ARBA" id="ARBA00073092"/>
    </source>
</evidence>